<dbReference type="EMBL" id="JBHFFA010000007">
    <property type="protein sequence ID" value="KAL2613385.1"/>
    <property type="molecule type" value="Genomic_DNA"/>
</dbReference>
<comment type="caution">
    <text evidence="1">The sequence shown here is derived from an EMBL/GenBank/DDBJ whole genome shotgun (WGS) entry which is preliminary data.</text>
</comment>
<gene>
    <name evidence="1" type="ORF">R1flu_025077</name>
</gene>
<protein>
    <submittedName>
        <fullName evidence="1">Uncharacterized protein</fullName>
    </submittedName>
</protein>
<sequence>MWSQPLQEMANIVEANVDTDVGMASSWARLDALDSVSGTDLTPGWDIEPGASADHYLLANEVTSAKPQSNKGKGRCSIYFPSSRELMMEETPTPEQPSTFKIHVEPKGVDQGLPGWAALGIPYDIESLRDVY</sequence>
<reference evidence="1 2" key="1">
    <citation type="submission" date="2024-09" db="EMBL/GenBank/DDBJ databases">
        <title>Chromosome-scale assembly of Riccia fluitans.</title>
        <authorList>
            <person name="Paukszto L."/>
            <person name="Sawicki J."/>
            <person name="Karawczyk K."/>
            <person name="Piernik-Szablinska J."/>
            <person name="Szczecinska M."/>
            <person name="Mazdziarz M."/>
        </authorList>
    </citation>
    <scope>NUCLEOTIDE SEQUENCE [LARGE SCALE GENOMIC DNA]</scope>
    <source>
        <strain evidence="1">Rf_01</strain>
        <tissue evidence="1">Aerial parts of the thallus</tissue>
    </source>
</reference>
<dbReference type="Proteomes" id="UP001605036">
    <property type="component" value="Unassembled WGS sequence"/>
</dbReference>
<evidence type="ECO:0000313" key="2">
    <source>
        <dbReference type="Proteomes" id="UP001605036"/>
    </source>
</evidence>
<accession>A0ABD1XWQ3</accession>
<proteinExistence type="predicted"/>
<keyword evidence="2" id="KW-1185">Reference proteome</keyword>
<dbReference type="AlphaFoldDB" id="A0ABD1XWQ3"/>
<evidence type="ECO:0000313" key="1">
    <source>
        <dbReference type="EMBL" id="KAL2613385.1"/>
    </source>
</evidence>
<name>A0ABD1XWQ3_9MARC</name>
<organism evidence="1 2">
    <name type="scientific">Riccia fluitans</name>
    <dbReference type="NCBI Taxonomy" id="41844"/>
    <lineage>
        <taxon>Eukaryota</taxon>
        <taxon>Viridiplantae</taxon>
        <taxon>Streptophyta</taxon>
        <taxon>Embryophyta</taxon>
        <taxon>Marchantiophyta</taxon>
        <taxon>Marchantiopsida</taxon>
        <taxon>Marchantiidae</taxon>
        <taxon>Marchantiales</taxon>
        <taxon>Ricciaceae</taxon>
        <taxon>Riccia</taxon>
    </lineage>
</organism>